<dbReference type="RefSeq" id="WP_208256675.1">
    <property type="nucleotide sequence ID" value="NZ_JAGEOJ010000007.1"/>
</dbReference>
<dbReference type="AlphaFoldDB" id="A0A939PI28"/>
<evidence type="ECO:0000259" key="1">
    <source>
        <dbReference type="Pfam" id="PF00931"/>
    </source>
</evidence>
<gene>
    <name evidence="3" type="ORF">J4573_17670</name>
</gene>
<feature type="domain" description="NB-ARC" evidence="1">
    <location>
        <begin position="92"/>
        <end position="210"/>
    </location>
</feature>
<dbReference type="PANTHER" id="PTHR46082">
    <property type="entry name" value="ATP/GTP-BINDING PROTEIN-RELATED"/>
    <property type="match status" value="1"/>
</dbReference>
<protein>
    <submittedName>
        <fullName evidence="3">Tetratricopeptide repeat protein</fullName>
    </submittedName>
</protein>
<dbReference type="InterPro" id="IPR011990">
    <property type="entry name" value="TPR-like_helical_dom_sf"/>
</dbReference>
<evidence type="ECO:0000259" key="2">
    <source>
        <dbReference type="Pfam" id="PF25000"/>
    </source>
</evidence>
<dbReference type="PRINTS" id="PR00364">
    <property type="entry name" value="DISEASERSIST"/>
</dbReference>
<dbReference type="InterPro" id="IPR002182">
    <property type="entry name" value="NB-ARC"/>
</dbReference>
<dbReference type="SUPFAM" id="SSF52540">
    <property type="entry name" value="P-loop containing nucleoside triphosphate hydrolases"/>
    <property type="match status" value="1"/>
</dbReference>
<dbReference type="Pfam" id="PF00931">
    <property type="entry name" value="NB-ARC"/>
    <property type="match status" value="1"/>
</dbReference>
<evidence type="ECO:0000313" key="3">
    <source>
        <dbReference type="EMBL" id="MBO2448936.1"/>
    </source>
</evidence>
<dbReference type="InterPro" id="IPR027417">
    <property type="entry name" value="P-loop_NTPase"/>
</dbReference>
<dbReference type="GO" id="GO:0043531">
    <property type="term" value="F:ADP binding"/>
    <property type="evidence" value="ECO:0007669"/>
    <property type="project" value="InterPro"/>
</dbReference>
<dbReference type="Pfam" id="PF13374">
    <property type="entry name" value="TPR_10"/>
    <property type="match status" value="4"/>
</dbReference>
<name>A0A939PI28_9ACTN</name>
<evidence type="ECO:0000313" key="4">
    <source>
        <dbReference type="Proteomes" id="UP000669179"/>
    </source>
</evidence>
<reference evidence="3" key="1">
    <citation type="submission" date="2021-03" db="EMBL/GenBank/DDBJ databases">
        <authorList>
            <person name="Kanchanasin P."/>
            <person name="Saeng-In P."/>
            <person name="Phongsopitanun W."/>
            <person name="Yuki M."/>
            <person name="Kudo T."/>
            <person name="Ohkuma M."/>
            <person name="Tanasupawat S."/>
        </authorList>
    </citation>
    <scope>NUCLEOTIDE SEQUENCE</scope>
    <source>
        <strain evidence="3">GKU 128</strain>
    </source>
</reference>
<dbReference type="Gene3D" id="3.40.50.300">
    <property type="entry name" value="P-loop containing nucleotide triphosphate hydrolases"/>
    <property type="match status" value="1"/>
</dbReference>
<dbReference type="InterPro" id="IPR056681">
    <property type="entry name" value="DUF7779"/>
</dbReference>
<dbReference type="Proteomes" id="UP000669179">
    <property type="component" value="Unassembled WGS sequence"/>
</dbReference>
<dbReference type="Gene3D" id="1.25.40.10">
    <property type="entry name" value="Tetratricopeptide repeat domain"/>
    <property type="match status" value="2"/>
</dbReference>
<proteinExistence type="predicted"/>
<dbReference type="PANTHER" id="PTHR46082:SF6">
    <property type="entry name" value="AAA+ ATPASE DOMAIN-CONTAINING PROTEIN-RELATED"/>
    <property type="match status" value="1"/>
</dbReference>
<accession>A0A939PI28</accession>
<dbReference type="SUPFAM" id="SSF48452">
    <property type="entry name" value="TPR-like"/>
    <property type="match status" value="2"/>
</dbReference>
<dbReference type="InterPro" id="IPR053137">
    <property type="entry name" value="NLR-like"/>
</dbReference>
<sequence length="729" mass="76765">MPDDAEHPQNVISGEALLSGQTVQARDIGEVHFHLCRRRAPADGDESLLVGVMPLAAESFQEREAAARLEQSLAGSGTAVLTGGGVLGSGVLSGMGGVGKTQLAAAYARRALARCVGVVVWVTAASGQAVIDAYAEAAAGLGVEGCEGRDAEGDAGRFLAWTARTSREWLVVLDDIQDPGDVKDWWPPADAAGRVLATTRRRDAALSGHGRQIIPIDVYTPAEAHSYLTDRLALVGPSEPATELEGLAAELGHLPLALSQAAAYMLDASMTCAQYRALLADQDRTLADLAPDSLPDQHPQIVAATWALSVARANATRPEGLAGQLLELVSVLDPNGIPQAVLTSPSALAFLGITEGDRVRQGLRVLDRFSLITHNPAAADREVRVHQLIQRATREHHGPDQPADPDRTAVMANAAADALLHVWPDPERDQLGQILRANTTALHHATGNALCPSTGDAHKVLFKAANSLGEIGKVAAATAAVTELHSLCLHNLGPDHENTLRARSGLAHWRGQAGDEAGAVAAFQDLLTDCLRVLGPDHLATLTTRYNLAQWRGATGDDTGAATAFQDLLTDCLRGLGPDHPQTLLTRSSQAFWRDMAGDAAGTAAMIQGLVTDYLRVLGPDHPKTLGARNMLGLSRGRAGDAAGAVAALQDLVTDYLRVLGPDHPLTLTTRLNLAVWQGDAGDTAGAVATLLDLVTDCLRVLGPDHPSTLIACRNLVYRWNQLDSQGLA</sequence>
<keyword evidence="4" id="KW-1185">Reference proteome</keyword>
<comment type="caution">
    <text evidence="3">The sequence shown here is derived from an EMBL/GenBank/DDBJ whole genome shotgun (WGS) entry which is preliminary data.</text>
</comment>
<dbReference type="EMBL" id="JAGEOJ010000007">
    <property type="protein sequence ID" value="MBO2448936.1"/>
    <property type="molecule type" value="Genomic_DNA"/>
</dbReference>
<organism evidence="3 4">
    <name type="scientific">Actinomadura barringtoniae</name>
    <dbReference type="NCBI Taxonomy" id="1427535"/>
    <lineage>
        <taxon>Bacteria</taxon>
        <taxon>Bacillati</taxon>
        <taxon>Actinomycetota</taxon>
        <taxon>Actinomycetes</taxon>
        <taxon>Streptosporangiales</taxon>
        <taxon>Thermomonosporaceae</taxon>
        <taxon>Actinomadura</taxon>
    </lineage>
</organism>
<feature type="domain" description="DUF7779" evidence="2">
    <location>
        <begin position="322"/>
        <end position="396"/>
    </location>
</feature>
<dbReference type="Pfam" id="PF25000">
    <property type="entry name" value="DUF7779"/>
    <property type="match status" value="1"/>
</dbReference>